<evidence type="ECO:0000256" key="5">
    <source>
        <dbReference type="SAM" id="MobiDB-lite"/>
    </source>
</evidence>
<dbReference type="PANTHER" id="PTHR45980">
    <property type="match status" value="1"/>
</dbReference>
<dbReference type="Gene3D" id="2.30.42.10">
    <property type="match status" value="1"/>
</dbReference>
<feature type="domain" description="PDZ" evidence="6">
    <location>
        <begin position="329"/>
        <end position="397"/>
    </location>
</feature>
<dbReference type="PROSITE" id="PS50106">
    <property type="entry name" value="PDZ"/>
    <property type="match status" value="1"/>
</dbReference>
<reference evidence="7" key="2">
    <citation type="submission" date="2020-07" db="EMBL/GenBank/DDBJ databases">
        <authorList>
            <person name="Vera ALvarez R."/>
            <person name="Arias-Moreno D.M."/>
            <person name="Jimenez-Jacinto V."/>
            <person name="Jimenez-Bremont J.F."/>
            <person name="Swaminathan K."/>
            <person name="Moose S.P."/>
            <person name="Guerrero-Gonzalez M.L."/>
            <person name="Marino-Ramirez L."/>
            <person name="Landsman D."/>
            <person name="Rodriguez-Kessler M."/>
            <person name="Delgado-Sanchez P."/>
        </authorList>
    </citation>
    <scope>NUCLEOTIDE SEQUENCE</scope>
    <source>
        <tissue evidence="7">Cladode</tissue>
    </source>
</reference>
<dbReference type="Pfam" id="PF13180">
    <property type="entry name" value="PDZ_2"/>
    <property type="match status" value="1"/>
</dbReference>
<feature type="region of interest" description="Disordered" evidence="5">
    <location>
        <begin position="84"/>
        <end position="108"/>
    </location>
</feature>
<evidence type="ECO:0000256" key="1">
    <source>
        <dbReference type="ARBA" id="ARBA00010541"/>
    </source>
</evidence>
<dbReference type="Pfam" id="PF13365">
    <property type="entry name" value="Trypsin_2"/>
    <property type="match status" value="1"/>
</dbReference>
<dbReference type="Pfam" id="PF17815">
    <property type="entry name" value="PDZ_3"/>
    <property type="match status" value="1"/>
</dbReference>
<dbReference type="InterPro" id="IPR046449">
    <property type="entry name" value="DEGP_PDZ_sf"/>
</dbReference>
<sequence>MAVGAITCSWLSGVTSIDVARASLSPYCLFSTPQHGVRALISKNGDGVPKRASNFSSIGKGTREGDIVSQKKFFGKPKVERPFSYEDSNNGRENMGRSQSTAFKSSVTQRKNKRGFAYELKEQQAEEGNLQDAAFLNAVVKVYCTHTEPDYSLPWQKQRQYTSTGSAFMIGDGKLLTNAHCVEHDTQVKVKRRGDDTKYVAKVLARGVDCDLALLSVEIEEFWEGAEPLDFGRLPCLQDAVTVVGYPLGGDTISVTKGVVSRIEVTSYAHGSSDLLGIQIDAAINPGNSGGPAFNDQGECIGVAFQVLRSDDTENIGYVIPTMVVSHFLTDYERNGKYTGFPILGVLLQKLENPALRSCLKVPTNEGVLVRRVEPTSYAKNILKEGDVIVSFDGVQVGCEGTVPFRSTERIAFRYLISQKFSGDTVELGIIRQGALGKVRTVVNPRVHLVPYHIEGGQPSYLIVAGLVFTPLSEPLIEEECEEAIGLRLLTKARYSLARFKGEEIVILSQVLANEVNIGYEDLGNEQVLKLNGTPIKNIHHLAYLVDSCNDKYLVFEFQDNFLVVLERKAAIAASSCILKDYGIPSGRSSDLEEPYLDKFGDNDAVCQDLGGAPVSNLEIEFDGLLWA</sequence>
<keyword evidence="7" id="KW-0560">Oxidoreductase</keyword>
<accession>A0A7C9EIR9</accession>
<name>A0A7C9EIR9_OPUST</name>
<dbReference type="PANTHER" id="PTHR45980:SF6">
    <property type="entry name" value="PROTEASE DO-LIKE 2, CHLOROPLASTIC"/>
    <property type="match status" value="1"/>
</dbReference>
<comment type="similarity">
    <text evidence="1">Belongs to the peptidase S1C family.</text>
</comment>
<organism evidence="7">
    <name type="scientific">Opuntia streptacantha</name>
    <name type="common">Prickly pear cactus</name>
    <name type="synonym">Opuntia cardona</name>
    <dbReference type="NCBI Taxonomy" id="393608"/>
    <lineage>
        <taxon>Eukaryota</taxon>
        <taxon>Viridiplantae</taxon>
        <taxon>Streptophyta</taxon>
        <taxon>Embryophyta</taxon>
        <taxon>Tracheophyta</taxon>
        <taxon>Spermatophyta</taxon>
        <taxon>Magnoliopsida</taxon>
        <taxon>eudicotyledons</taxon>
        <taxon>Gunneridae</taxon>
        <taxon>Pentapetalae</taxon>
        <taxon>Caryophyllales</taxon>
        <taxon>Cactineae</taxon>
        <taxon>Cactaceae</taxon>
        <taxon>Opuntioideae</taxon>
        <taxon>Opuntia</taxon>
    </lineage>
</organism>
<dbReference type="InterPro" id="IPR001940">
    <property type="entry name" value="Peptidase_S1C"/>
</dbReference>
<proteinExistence type="inferred from homology"/>
<dbReference type="EC" id="1.3.1.74" evidence="7"/>
<dbReference type="FunFam" id="2.40.10.10:FF:000012">
    <property type="entry name" value="protease Do-like 9"/>
    <property type="match status" value="1"/>
</dbReference>
<keyword evidence="3" id="KW-0378">Hydrolase</keyword>
<dbReference type="Gene3D" id="2.40.10.10">
    <property type="entry name" value="Trypsin-like serine proteases"/>
    <property type="match status" value="2"/>
</dbReference>
<dbReference type="GO" id="GO:0004252">
    <property type="term" value="F:serine-type endopeptidase activity"/>
    <property type="evidence" value="ECO:0007669"/>
    <property type="project" value="InterPro"/>
</dbReference>
<dbReference type="GO" id="GO:0006508">
    <property type="term" value="P:proteolysis"/>
    <property type="evidence" value="ECO:0007669"/>
    <property type="project" value="UniProtKB-KW"/>
</dbReference>
<evidence type="ECO:0000256" key="4">
    <source>
        <dbReference type="ARBA" id="ARBA00022825"/>
    </source>
</evidence>
<dbReference type="GO" id="GO:0032440">
    <property type="term" value="F:2-alkenal reductase [NAD(P)H] activity"/>
    <property type="evidence" value="ECO:0007669"/>
    <property type="project" value="UniProtKB-EC"/>
</dbReference>
<feature type="compositionally biased region" description="Polar residues" evidence="5">
    <location>
        <begin position="86"/>
        <end position="108"/>
    </location>
</feature>
<dbReference type="AlphaFoldDB" id="A0A7C9EIR9"/>
<dbReference type="EMBL" id="GISG01243661">
    <property type="protein sequence ID" value="MBA4669502.1"/>
    <property type="molecule type" value="Transcribed_RNA"/>
</dbReference>
<evidence type="ECO:0000313" key="7">
    <source>
        <dbReference type="EMBL" id="MBA4669502.1"/>
    </source>
</evidence>
<dbReference type="InterPro" id="IPR043504">
    <property type="entry name" value="Peptidase_S1_PA_chymotrypsin"/>
</dbReference>
<reference evidence="7" key="1">
    <citation type="journal article" date="2013" name="J. Plant Res.">
        <title>Effect of fungi and light on seed germination of three Opuntia species from semiarid lands of central Mexico.</title>
        <authorList>
            <person name="Delgado-Sanchez P."/>
            <person name="Jimenez-Bremont J.F."/>
            <person name="Guerrero-Gonzalez Mde L."/>
            <person name="Flores J."/>
        </authorList>
    </citation>
    <scope>NUCLEOTIDE SEQUENCE</scope>
    <source>
        <tissue evidence="7">Cladode</tissue>
    </source>
</reference>
<dbReference type="InterPro" id="IPR001478">
    <property type="entry name" value="PDZ"/>
</dbReference>
<dbReference type="SUPFAM" id="SSF50494">
    <property type="entry name" value="Trypsin-like serine proteases"/>
    <property type="match status" value="1"/>
</dbReference>
<dbReference type="InterPro" id="IPR041517">
    <property type="entry name" value="DEGP_PDZ"/>
</dbReference>
<dbReference type="CDD" id="cd06779">
    <property type="entry name" value="cpPDZ_Deg_HtrA-like"/>
    <property type="match status" value="1"/>
</dbReference>
<evidence type="ECO:0000256" key="3">
    <source>
        <dbReference type="ARBA" id="ARBA00022801"/>
    </source>
</evidence>
<dbReference type="SUPFAM" id="SSF50156">
    <property type="entry name" value="PDZ domain-like"/>
    <property type="match status" value="1"/>
</dbReference>
<dbReference type="SMART" id="SM00228">
    <property type="entry name" value="PDZ"/>
    <property type="match status" value="1"/>
</dbReference>
<dbReference type="InterPro" id="IPR009003">
    <property type="entry name" value="Peptidase_S1_PA"/>
</dbReference>
<evidence type="ECO:0000256" key="2">
    <source>
        <dbReference type="ARBA" id="ARBA00022670"/>
    </source>
</evidence>
<dbReference type="PRINTS" id="PR00834">
    <property type="entry name" value="PROTEASES2C"/>
</dbReference>
<dbReference type="Gene3D" id="3.20.190.20">
    <property type="match status" value="1"/>
</dbReference>
<keyword evidence="4" id="KW-0720">Serine protease</keyword>
<protein>
    <submittedName>
        <fullName evidence="7">2-alkenal reductase (NAD(P)(+))</fullName>
        <ecNumber evidence="7">1.3.1.74</ecNumber>
    </submittedName>
</protein>
<dbReference type="InterPro" id="IPR036034">
    <property type="entry name" value="PDZ_sf"/>
</dbReference>
<evidence type="ECO:0000259" key="6">
    <source>
        <dbReference type="PROSITE" id="PS50106"/>
    </source>
</evidence>
<keyword evidence="2" id="KW-0645">Protease</keyword>